<feature type="transmembrane region" description="Helical" evidence="1">
    <location>
        <begin position="33"/>
        <end position="56"/>
    </location>
</feature>
<evidence type="ECO:0000259" key="2">
    <source>
        <dbReference type="Pfam" id="PF02517"/>
    </source>
</evidence>
<keyword evidence="3" id="KW-0645">Protease</keyword>
<keyword evidence="1" id="KW-0812">Transmembrane</keyword>
<dbReference type="GO" id="GO:0008237">
    <property type="term" value="F:metallopeptidase activity"/>
    <property type="evidence" value="ECO:0007669"/>
    <property type="project" value="UniProtKB-KW"/>
</dbReference>
<sequence>MYSTNTKSILLDFFSFLKKPTDQQIHLSVKDRLLVILKLLILELLFTLIIVLPLDYLIDEFITIKTPGLDYRLKTLYSIILLMVILVPFLEEIIFRSVLRYNSLFSKYISREKWNRFFPFLVYSMSILFGLVHASNYYNDSWVFYALSPLILLSQLSGGFVLSYIRVRINFYYGFLYHALWNFTAVLIIPSIILLFSDPLIDQTKIYNLKIDENIVFHQNEPQKISMKIEDNIIYKIEAEQFYLQDILDAVYGKEKYYVDEYLIDMNFSSKQGITKEQFKKILEKEYDIE</sequence>
<evidence type="ECO:0000256" key="1">
    <source>
        <dbReference type="SAM" id="Phobius"/>
    </source>
</evidence>
<name>A0ABT2W895_9FLAO</name>
<keyword evidence="1" id="KW-1133">Transmembrane helix</keyword>
<organism evidence="3 4">
    <name type="scientific">Chryseobacterium edaphi</name>
    <dbReference type="NCBI Taxonomy" id="2976532"/>
    <lineage>
        <taxon>Bacteria</taxon>
        <taxon>Pseudomonadati</taxon>
        <taxon>Bacteroidota</taxon>
        <taxon>Flavobacteriia</taxon>
        <taxon>Flavobacteriales</taxon>
        <taxon>Weeksellaceae</taxon>
        <taxon>Chryseobacterium group</taxon>
        <taxon>Chryseobacterium</taxon>
    </lineage>
</organism>
<keyword evidence="4" id="KW-1185">Reference proteome</keyword>
<gene>
    <name evidence="3" type="ORF">NZ698_13375</name>
</gene>
<comment type="caution">
    <text evidence="3">The sequence shown here is derived from an EMBL/GenBank/DDBJ whole genome shotgun (WGS) entry which is preliminary data.</text>
</comment>
<dbReference type="RefSeq" id="WP_263003676.1">
    <property type="nucleotide sequence ID" value="NZ_JAOTEM010000003.1"/>
</dbReference>
<reference evidence="4" key="1">
    <citation type="submission" date="2023-07" db="EMBL/GenBank/DDBJ databases">
        <title>Chryseobacterium sp. strain PBS4-4 Genome sequencing and assembly.</title>
        <authorList>
            <person name="Jung Y."/>
        </authorList>
    </citation>
    <scope>NUCLEOTIDE SEQUENCE [LARGE SCALE GENOMIC DNA]</scope>
    <source>
        <strain evidence="4">PBS4-4</strain>
    </source>
</reference>
<feature type="transmembrane region" description="Helical" evidence="1">
    <location>
        <begin position="76"/>
        <end position="95"/>
    </location>
</feature>
<protein>
    <submittedName>
        <fullName evidence="3">CPBP family intramembrane metalloprotease</fullName>
    </submittedName>
</protein>
<feature type="domain" description="CAAX prenyl protease 2/Lysostaphin resistance protein A-like" evidence="2">
    <location>
        <begin position="77"/>
        <end position="183"/>
    </location>
</feature>
<feature type="transmembrane region" description="Helical" evidence="1">
    <location>
        <begin position="175"/>
        <end position="196"/>
    </location>
</feature>
<accession>A0ABT2W895</accession>
<keyword evidence="3" id="KW-0482">Metalloprotease</keyword>
<feature type="transmembrane region" description="Helical" evidence="1">
    <location>
        <begin position="142"/>
        <end position="163"/>
    </location>
</feature>
<dbReference type="EMBL" id="JAOTEM010000003">
    <property type="protein sequence ID" value="MCU7618194.1"/>
    <property type="molecule type" value="Genomic_DNA"/>
</dbReference>
<feature type="transmembrane region" description="Helical" evidence="1">
    <location>
        <begin position="116"/>
        <end position="136"/>
    </location>
</feature>
<dbReference type="Pfam" id="PF02517">
    <property type="entry name" value="Rce1-like"/>
    <property type="match status" value="1"/>
</dbReference>
<proteinExistence type="predicted"/>
<evidence type="ECO:0000313" key="3">
    <source>
        <dbReference type="EMBL" id="MCU7618194.1"/>
    </source>
</evidence>
<keyword evidence="1" id="KW-0472">Membrane</keyword>
<keyword evidence="3" id="KW-0378">Hydrolase</keyword>
<dbReference type="InterPro" id="IPR003675">
    <property type="entry name" value="Rce1/LyrA-like_dom"/>
</dbReference>
<dbReference type="Proteomes" id="UP001208649">
    <property type="component" value="Unassembled WGS sequence"/>
</dbReference>
<evidence type="ECO:0000313" key="4">
    <source>
        <dbReference type="Proteomes" id="UP001208649"/>
    </source>
</evidence>